<comment type="caution">
    <text evidence="2">The sequence shown here is derived from an EMBL/GenBank/DDBJ whole genome shotgun (WGS) entry which is preliminary data.</text>
</comment>
<feature type="compositionally biased region" description="Low complexity" evidence="1">
    <location>
        <begin position="314"/>
        <end position="326"/>
    </location>
</feature>
<protein>
    <submittedName>
        <fullName evidence="2">Uncharacterized protein</fullName>
    </submittedName>
</protein>
<dbReference type="GO" id="GO:0008017">
    <property type="term" value="F:microtubule binding"/>
    <property type="evidence" value="ECO:0007669"/>
    <property type="project" value="InterPro"/>
</dbReference>
<feature type="region of interest" description="Disordered" evidence="1">
    <location>
        <begin position="212"/>
        <end position="421"/>
    </location>
</feature>
<evidence type="ECO:0000313" key="3">
    <source>
        <dbReference type="Proteomes" id="UP001157418"/>
    </source>
</evidence>
<dbReference type="InterPro" id="IPR045882">
    <property type="entry name" value="GPT1/2"/>
</dbReference>
<sequence>MVVEGNQKRWWWRVNGRDGGGLGWVGPFMEVGMVVVTVEILKPLFDSLTIDENECLVVKMSEIWQSLKSVFASIILALPSGQEAGQEAEILNEWARMTCEMNHVGGDELQLIDFSEEDDYLIAFPFRDSLEDLRLSVTYDNLNECDRIKVFESINSQVVERIDEAQFESMEPRRPSFLRKSLAWDNAFFTSAGVLNLEELFMINKGFKKPECDHQTPHNKLTLKNQTSSASKKSPIFSQNKVKPAFGASKLVSSKHANKPSVEGSDSVKTKNKSRKAGLGPDSSVSKRSRWGDLSGLPKSTSFTSQKDLKADCSYESSSSASSSSKSSRKEINHKNTKPTSSTSPCSSIEGWLSLSSSNTPEHATRSSMESLLLSSGPKRKIKSSGLRMPSPKIGFFDEGQPFKGSMQEKESPLQSHNRNRLNKNKFQLSNLSPSVTPENCSKVRKAFNDGRKSGVSLQKEISNKRMHIEEKKQKDEAMIDMKQKQDESDEKENVFSFEDQVNGLTKCLEVIDLDRDVGPEVKGQLSRTPLAEKIYGKQ</sequence>
<organism evidence="2 3">
    <name type="scientific">Lactuca virosa</name>
    <dbReference type="NCBI Taxonomy" id="75947"/>
    <lineage>
        <taxon>Eukaryota</taxon>
        <taxon>Viridiplantae</taxon>
        <taxon>Streptophyta</taxon>
        <taxon>Embryophyta</taxon>
        <taxon>Tracheophyta</taxon>
        <taxon>Spermatophyta</taxon>
        <taxon>Magnoliopsida</taxon>
        <taxon>eudicotyledons</taxon>
        <taxon>Gunneridae</taxon>
        <taxon>Pentapetalae</taxon>
        <taxon>asterids</taxon>
        <taxon>campanulids</taxon>
        <taxon>Asterales</taxon>
        <taxon>Asteraceae</taxon>
        <taxon>Cichorioideae</taxon>
        <taxon>Cichorieae</taxon>
        <taxon>Lactucinae</taxon>
        <taxon>Lactuca</taxon>
    </lineage>
</organism>
<evidence type="ECO:0000313" key="2">
    <source>
        <dbReference type="EMBL" id="CAH1443742.1"/>
    </source>
</evidence>
<gene>
    <name evidence="2" type="ORF">LVIROSA_LOCUS29637</name>
</gene>
<feature type="compositionally biased region" description="Low complexity" evidence="1">
    <location>
        <begin position="339"/>
        <end position="358"/>
    </location>
</feature>
<dbReference type="PANTHER" id="PTHR33737:SF2">
    <property type="entry name" value="OS12G0102700 PROTEIN"/>
    <property type="match status" value="1"/>
</dbReference>
<dbReference type="EMBL" id="CAKMRJ010005523">
    <property type="protein sequence ID" value="CAH1443742.1"/>
    <property type="molecule type" value="Genomic_DNA"/>
</dbReference>
<evidence type="ECO:0000256" key="1">
    <source>
        <dbReference type="SAM" id="MobiDB-lite"/>
    </source>
</evidence>
<dbReference type="AlphaFoldDB" id="A0AAU9P0X1"/>
<feature type="compositionally biased region" description="Polar residues" evidence="1">
    <location>
        <begin position="359"/>
        <end position="374"/>
    </location>
</feature>
<accession>A0AAU9P0X1</accession>
<keyword evidence="3" id="KW-1185">Reference proteome</keyword>
<dbReference type="PANTHER" id="PTHR33737">
    <property type="entry name" value="OS05G0121800 PROTEIN"/>
    <property type="match status" value="1"/>
</dbReference>
<name>A0AAU9P0X1_9ASTR</name>
<feature type="compositionally biased region" description="Basic and acidic residues" evidence="1">
    <location>
        <begin position="471"/>
        <end position="487"/>
    </location>
</feature>
<proteinExistence type="predicted"/>
<dbReference type="Proteomes" id="UP001157418">
    <property type="component" value="Unassembled WGS sequence"/>
</dbReference>
<feature type="region of interest" description="Disordered" evidence="1">
    <location>
        <begin position="471"/>
        <end position="493"/>
    </location>
</feature>
<feature type="compositionally biased region" description="Polar residues" evidence="1">
    <location>
        <begin position="218"/>
        <end position="241"/>
    </location>
</feature>
<reference evidence="2 3" key="1">
    <citation type="submission" date="2022-01" db="EMBL/GenBank/DDBJ databases">
        <authorList>
            <person name="Xiong W."/>
            <person name="Schranz E."/>
        </authorList>
    </citation>
    <scope>NUCLEOTIDE SEQUENCE [LARGE SCALE GENOMIC DNA]</scope>
</reference>